<keyword evidence="1" id="KW-0472">Membrane</keyword>
<accession>A0ABT5MVK0</accession>
<dbReference type="Proteomes" id="UP001528673">
    <property type="component" value="Unassembled WGS sequence"/>
</dbReference>
<feature type="transmembrane region" description="Helical" evidence="1">
    <location>
        <begin position="77"/>
        <end position="98"/>
    </location>
</feature>
<feature type="transmembrane region" description="Helical" evidence="1">
    <location>
        <begin position="194"/>
        <end position="219"/>
    </location>
</feature>
<keyword evidence="3" id="KW-1185">Reference proteome</keyword>
<reference evidence="2 3" key="1">
    <citation type="submission" date="2023-02" db="EMBL/GenBank/DDBJ databases">
        <title>Bacterial whole genomic sequence of Curvibacter sp. HBC61.</title>
        <authorList>
            <person name="Le V."/>
            <person name="Ko S.-R."/>
            <person name="Ahn C.-Y."/>
            <person name="Oh H.-M."/>
        </authorList>
    </citation>
    <scope>NUCLEOTIDE SEQUENCE [LARGE SCALE GENOMIC DNA]</scope>
    <source>
        <strain evidence="2 3">HBC61</strain>
    </source>
</reference>
<protein>
    <submittedName>
        <fullName evidence="2">DUF1345 domain-containing protein</fullName>
    </submittedName>
</protein>
<gene>
    <name evidence="2" type="ORF">PSQ40_02020</name>
</gene>
<proteinExistence type="predicted"/>
<keyword evidence="1" id="KW-1133">Transmembrane helix</keyword>
<comment type="caution">
    <text evidence="2">The sequence shown here is derived from an EMBL/GenBank/DDBJ whole genome shotgun (WGS) entry which is preliminary data.</text>
</comment>
<feature type="transmembrane region" description="Helical" evidence="1">
    <location>
        <begin position="38"/>
        <end position="57"/>
    </location>
</feature>
<dbReference type="EMBL" id="JAQSIP010000001">
    <property type="protein sequence ID" value="MDD0837339.1"/>
    <property type="molecule type" value="Genomic_DNA"/>
</dbReference>
<name>A0ABT5MVK0_9BURK</name>
<dbReference type="Pfam" id="PF07077">
    <property type="entry name" value="DUF1345"/>
    <property type="match status" value="1"/>
</dbReference>
<sequence>MSLAHPPWIERLAVRRLSLSLLLAALSLLLPLTWPTRLLAAWSVGGLSYLGLAWTLALRLDVHRTRARAMALDPPGWVAFSMAVLSMLASAAAIALLLKARGGSSGLDQALHMGLALLALGLAWVLIHTLFAFRYAHMYYHQRWQPPGEVPGLVFPGGEAPDYADFLYYALVVGMTSQVSDVQVQSRPLRRLTLVHSLLAFVFNMFVLALGINVLAGLLS</sequence>
<dbReference type="RefSeq" id="WP_273948349.1">
    <property type="nucleotide sequence ID" value="NZ_JAQSIP010000001.1"/>
</dbReference>
<evidence type="ECO:0000313" key="3">
    <source>
        <dbReference type="Proteomes" id="UP001528673"/>
    </source>
</evidence>
<dbReference type="InterPro" id="IPR009781">
    <property type="entry name" value="DUF1345"/>
</dbReference>
<feature type="transmembrane region" description="Helical" evidence="1">
    <location>
        <begin position="110"/>
        <end position="133"/>
    </location>
</feature>
<evidence type="ECO:0000313" key="2">
    <source>
        <dbReference type="EMBL" id="MDD0837339.1"/>
    </source>
</evidence>
<keyword evidence="1" id="KW-0812">Transmembrane</keyword>
<evidence type="ECO:0000256" key="1">
    <source>
        <dbReference type="SAM" id="Phobius"/>
    </source>
</evidence>
<organism evidence="2 3">
    <name type="scientific">Curvibacter cyanobacteriorum</name>
    <dbReference type="NCBI Taxonomy" id="3026422"/>
    <lineage>
        <taxon>Bacteria</taxon>
        <taxon>Pseudomonadati</taxon>
        <taxon>Pseudomonadota</taxon>
        <taxon>Betaproteobacteria</taxon>
        <taxon>Burkholderiales</taxon>
        <taxon>Comamonadaceae</taxon>
        <taxon>Curvibacter</taxon>
    </lineage>
</organism>
<feature type="transmembrane region" description="Helical" evidence="1">
    <location>
        <begin position="12"/>
        <end position="32"/>
    </location>
</feature>